<dbReference type="HOGENOM" id="CLU_001570_14_11_1"/>
<evidence type="ECO:0000256" key="5">
    <source>
        <dbReference type="ARBA" id="ARBA00023002"/>
    </source>
</evidence>
<protein>
    <recommendedName>
        <fullName evidence="12">Cytochrome P450</fullName>
    </recommendedName>
</protein>
<name>A0A0D1YXJ3_9EURO</name>
<dbReference type="InterPro" id="IPR036396">
    <property type="entry name" value="Cyt_P450_sf"/>
</dbReference>
<feature type="transmembrane region" description="Helical" evidence="9">
    <location>
        <begin position="12"/>
        <end position="33"/>
    </location>
</feature>
<evidence type="ECO:0000256" key="4">
    <source>
        <dbReference type="ARBA" id="ARBA00022723"/>
    </source>
</evidence>
<dbReference type="PANTHER" id="PTHR24305">
    <property type="entry name" value="CYTOCHROME P450"/>
    <property type="match status" value="1"/>
</dbReference>
<dbReference type="OrthoDB" id="1470350at2759"/>
<dbReference type="EMBL" id="KN846951">
    <property type="protein sequence ID" value="KIV87307.1"/>
    <property type="molecule type" value="Genomic_DNA"/>
</dbReference>
<keyword evidence="9" id="KW-0472">Membrane</keyword>
<comment type="similarity">
    <text evidence="2">Belongs to the cytochrome P450 family.</text>
</comment>
<evidence type="ECO:0000256" key="1">
    <source>
        <dbReference type="ARBA" id="ARBA00001971"/>
    </source>
</evidence>
<keyword evidence="4 8" id="KW-0479">Metal-binding</keyword>
<keyword evidence="9" id="KW-0812">Transmembrane</keyword>
<dbReference type="GO" id="GO:0020037">
    <property type="term" value="F:heme binding"/>
    <property type="evidence" value="ECO:0007669"/>
    <property type="project" value="InterPro"/>
</dbReference>
<dbReference type="InterPro" id="IPR050121">
    <property type="entry name" value="Cytochrome_P450_monoxygenase"/>
</dbReference>
<keyword evidence="3 8" id="KW-0349">Heme</keyword>
<dbReference type="Pfam" id="PF00067">
    <property type="entry name" value="p450"/>
    <property type="match status" value="1"/>
</dbReference>
<feature type="binding site" description="axial binding residue" evidence="8">
    <location>
        <position position="455"/>
    </location>
    <ligand>
        <name>heme</name>
        <dbReference type="ChEBI" id="CHEBI:30413"/>
    </ligand>
    <ligandPart>
        <name>Fe</name>
        <dbReference type="ChEBI" id="CHEBI:18248"/>
    </ligandPart>
</feature>
<keyword evidence="9" id="KW-1133">Transmembrane helix</keyword>
<dbReference type="GO" id="GO:0004497">
    <property type="term" value="F:monooxygenase activity"/>
    <property type="evidence" value="ECO:0007669"/>
    <property type="project" value="UniProtKB-KW"/>
</dbReference>
<dbReference type="PRINTS" id="PR00385">
    <property type="entry name" value="P450"/>
</dbReference>
<sequence>MFALLDAGKMVVFLFGGGLLVSTCITLICIELISEKYVALRVLYNIFLHPLRHYPGPMWWGATRLNWVVALQRGYLHQDLLRLHDQCGPVVRVAPNELSYIDAQAWKDIYISRPGHTVFERNPVWFRKKPTEPWSIMGYNEDAHARFRRAFMGSFSEKAVMDQSPLVEKYVETMIQRFKEVAGSESATVDAVSWLNFVTFDISADLSFGQSFESTSKSQPHPWVEIACRFGKGVALVASINHYGPLESLLRMALPKKVREKMIYHRELTAQMVRQRLQLPDERPDFVNAVLKYNQEKTEKVTTEELELNMSVIVFAGSETTSTAMASALFHLLKTPAAMRRVTEEVRAAFDREEDIDVNSSSKLEYLSAIINEAMRLGPPSAIGVPRVVPGRGEEICGKWVPGGTFVSVNQYPAFRSATNFSNPQAFIPERFLDKQSPNDDLDVFQPFAVGRHMCIGQKFAWAEMRLILARLLYAFDISWDVAPTIDDWGDQQTFIFWQKEPLQIKLKRR</sequence>
<accession>A0A0D1YXJ3</accession>
<organism evidence="10 11">
    <name type="scientific">Exophiala sideris</name>
    <dbReference type="NCBI Taxonomy" id="1016849"/>
    <lineage>
        <taxon>Eukaryota</taxon>
        <taxon>Fungi</taxon>
        <taxon>Dikarya</taxon>
        <taxon>Ascomycota</taxon>
        <taxon>Pezizomycotina</taxon>
        <taxon>Eurotiomycetes</taxon>
        <taxon>Chaetothyriomycetidae</taxon>
        <taxon>Chaetothyriales</taxon>
        <taxon>Herpotrichiellaceae</taxon>
        <taxon>Exophiala</taxon>
    </lineage>
</organism>
<evidence type="ECO:0000256" key="2">
    <source>
        <dbReference type="ARBA" id="ARBA00010617"/>
    </source>
</evidence>
<dbReference type="Gene3D" id="1.10.630.10">
    <property type="entry name" value="Cytochrome P450"/>
    <property type="match status" value="1"/>
</dbReference>
<comment type="cofactor">
    <cofactor evidence="1 8">
        <name>heme</name>
        <dbReference type="ChEBI" id="CHEBI:30413"/>
    </cofactor>
</comment>
<keyword evidence="7" id="KW-0503">Monooxygenase</keyword>
<evidence type="ECO:0000256" key="6">
    <source>
        <dbReference type="ARBA" id="ARBA00023004"/>
    </source>
</evidence>
<dbReference type="SUPFAM" id="SSF48264">
    <property type="entry name" value="Cytochrome P450"/>
    <property type="match status" value="1"/>
</dbReference>
<dbReference type="GO" id="GO:0005506">
    <property type="term" value="F:iron ion binding"/>
    <property type="evidence" value="ECO:0007669"/>
    <property type="project" value="InterPro"/>
</dbReference>
<dbReference type="InterPro" id="IPR001128">
    <property type="entry name" value="Cyt_P450"/>
</dbReference>
<evidence type="ECO:0000256" key="9">
    <source>
        <dbReference type="SAM" id="Phobius"/>
    </source>
</evidence>
<gene>
    <name evidence="10" type="ORF">PV11_02862</name>
</gene>
<proteinExistence type="inferred from homology"/>
<dbReference type="GO" id="GO:0016705">
    <property type="term" value="F:oxidoreductase activity, acting on paired donors, with incorporation or reduction of molecular oxygen"/>
    <property type="evidence" value="ECO:0007669"/>
    <property type="project" value="InterPro"/>
</dbReference>
<dbReference type="CDD" id="cd11058">
    <property type="entry name" value="CYP60B-like"/>
    <property type="match status" value="1"/>
</dbReference>
<keyword evidence="6 8" id="KW-0408">Iron</keyword>
<reference evidence="10 11" key="1">
    <citation type="submission" date="2015-01" db="EMBL/GenBank/DDBJ databases">
        <title>The Genome Sequence of Exophiala sideris CBS121828.</title>
        <authorList>
            <consortium name="The Broad Institute Genomics Platform"/>
            <person name="Cuomo C."/>
            <person name="de Hoog S."/>
            <person name="Gorbushina A."/>
            <person name="Stielow B."/>
            <person name="Teixiera M."/>
            <person name="Abouelleil A."/>
            <person name="Chapman S.B."/>
            <person name="Priest M."/>
            <person name="Young S.K."/>
            <person name="Wortman J."/>
            <person name="Nusbaum C."/>
            <person name="Birren B."/>
        </authorList>
    </citation>
    <scope>NUCLEOTIDE SEQUENCE [LARGE SCALE GENOMIC DNA]</scope>
    <source>
        <strain evidence="10 11">CBS 121828</strain>
    </source>
</reference>
<dbReference type="AlphaFoldDB" id="A0A0D1YXJ3"/>
<dbReference type="InterPro" id="IPR002401">
    <property type="entry name" value="Cyt_P450_E_grp-I"/>
</dbReference>
<evidence type="ECO:0000313" key="11">
    <source>
        <dbReference type="Proteomes" id="UP000053599"/>
    </source>
</evidence>
<keyword evidence="5" id="KW-0560">Oxidoreductase</keyword>
<evidence type="ECO:0008006" key="12">
    <source>
        <dbReference type="Google" id="ProtNLM"/>
    </source>
</evidence>
<evidence type="ECO:0000256" key="3">
    <source>
        <dbReference type="ARBA" id="ARBA00022617"/>
    </source>
</evidence>
<evidence type="ECO:0000256" key="8">
    <source>
        <dbReference type="PIRSR" id="PIRSR602401-1"/>
    </source>
</evidence>
<dbReference type="PRINTS" id="PR00463">
    <property type="entry name" value="EP450I"/>
</dbReference>
<dbReference type="PANTHER" id="PTHR24305:SF230">
    <property type="entry name" value="P450, PUTATIVE (EUROFUNG)-RELATED"/>
    <property type="match status" value="1"/>
</dbReference>
<evidence type="ECO:0000313" key="10">
    <source>
        <dbReference type="EMBL" id="KIV87307.1"/>
    </source>
</evidence>
<dbReference type="STRING" id="1016849.A0A0D1YXJ3"/>
<dbReference type="Proteomes" id="UP000053599">
    <property type="component" value="Unassembled WGS sequence"/>
</dbReference>
<evidence type="ECO:0000256" key="7">
    <source>
        <dbReference type="ARBA" id="ARBA00023033"/>
    </source>
</evidence>